<reference evidence="2 3" key="1">
    <citation type="submission" date="2018-11" db="EMBL/GenBank/DDBJ databases">
        <title>Genome sequence and assembly of Colletotrichum sidae.</title>
        <authorList>
            <person name="Gan P."/>
            <person name="Shirasu K."/>
        </authorList>
    </citation>
    <scope>NUCLEOTIDE SEQUENCE [LARGE SCALE GENOMIC DNA]</scope>
    <source>
        <strain evidence="2 3">CBS 518.97</strain>
    </source>
</reference>
<feature type="transmembrane region" description="Helical" evidence="1">
    <location>
        <begin position="109"/>
        <end position="128"/>
    </location>
</feature>
<keyword evidence="1" id="KW-0812">Transmembrane</keyword>
<organism evidence="2 3">
    <name type="scientific">Colletotrichum sidae</name>
    <dbReference type="NCBI Taxonomy" id="1347389"/>
    <lineage>
        <taxon>Eukaryota</taxon>
        <taxon>Fungi</taxon>
        <taxon>Dikarya</taxon>
        <taxon>Ascomycota</taxon>
        <taxon>Pezizomycotina</taxon>
        <taxon>Sordariomycetes</taxon>
        <taxon>Hypocreomycetidae</taxon>
        <taxon>Glomerellales</taxon>
        <taxon>Glomerellaceae</taxon>
        <taxon>Colletotrichum</taxon>
        <taxon>Colletotrichum orbiculare species complex</taxon>
    </lineage>
</organism>
<dbReference type="EMBL" id="QAPF01000371">
    <property type="protein sequence ID" value="TEA11087.1"/>
    <property type="molecule type" value="Genomic_DNA"/>
</dbReference>
<name>A0A4R8T3H4_9PEZI</name>
<dbReference type="Proteomes" id="UP000295604">
    <property type="component" value="Unassembled WGS sequence"/>
</dbReference>
<sequence length="426" mass="46675">MATVPWGETPRDELDVARNCSAYADYAAWVVTGGREPAFPVVASFWRAVVPEANSTRPSNHQIIDWHERVRSNQTILSKQVGRIAPCRPELCRVIGSEIDSGLAGVGLLASYGVETVLLTIYCFFAVLRGFKGRKASTSVSEKPSPATVNDGPGLYGRIDEALRGTTYDLFTAAAFLSFGIQATVIYYQVSPTAYRHNNSSLQLIASAFAFYPLAAMLPLVLDSFRRSWLKGAVLTGLFVIHTAACVLCTNSAQEDFVRNSAAIDLCPRNHPAEPAIQAAMFTMAAMIWMPPLFGLCLGVVLCFYRCNNRKMWQAGWLRKVSGGGMVLYAVFNFVCMWGAFVILVVFFGGATLDVGHVWSLGQSLALTPWLPVLMEVASILFFGTENGFVGRLPLEFRVVRKEKALDRQERDGFLDETQAHGGSGL</sequence>
<feature type="transmembrane region" description="Helical" evidence="1">
    <location>
        <begin position="326"/>
        <end position="350"/>
    </location>
</feature>
<keyword evidence="1" id="KW-0472">Membrane</keyword>
<keyword evidence="3" id="KW-1185">Reference proteome</keyword>
<feature type="transmembrane region" description="Helical" evidence="1">
    <location>
        <begin position="168"/>
        <end position="190"/>
    </location>
</feature>
<gene>
    <name evidence="2" type="ORF">C8034_v008065</name>
</gene>
<comment type="caution">
    <text evidence="2">The sequence shown here is derived from an EMBL/GenBank/DDBJ whole genome shotgun (WGS) entry which is preliminary data.</text>
</comment>
<evidence type="ECO:0000313" key="3">
    <source>
        <dbReference type="Proteomes" id="UP000295604"/>
    </source>
</evidence>
<proteinExistence type="predicted"/>
<feature type="transmembrane region" description="Helical" evidence="1">
    <location>
        <begin position="234"/>
        <end position="253"/>
    </location>
</feature>
<feature type="transmembrane region" description="Helical" evidence="1">
    <location>
        <begin position="279"/>
        <end position="305"/>
    </location>
</feature>
<feature type="transmembrane region" description="Helical" evidence="1">
    <location>
        <begin position="202"/>
        <end position="222"/>
    </location>
</feature>
<keyword evidence="1" id="KW-1133">Transmembrane helix</keyword>
<protein>
    <submittedName>
        <fullName evidence="2">Uncharacterized protein</fullName>
    </submittedName>
</protein>
<dbReference type="AlphaFoldDB" id="A0A4R8T3H4"/>
<accession>A0A4R8T3H4</accession>
<evidence type="ECO:0000313" key="2">
    <source>
        <dbReference type="EMBL" id="TEA11087.1"/>
    </source>
</evidence>
<evidence type="ECO:0000256" key="1">
    <source>
        <dbReference type="SAM" id="Phobius"/>
    </source>
</evidence>
<feature type="transmembrane region" description="Helical" evidence="1">
    <location>
        <begin position="370"/>
        <end position="395"/>
    </location>
</feature>